<dbReference type="AlphaFoldDB" id="A0A0Q3P6C7"/>
<feature type="transmembrane region" description="Helical" evidence="1">
    <location>
        <begin position="35"/>
        <end position="55"/>
    </location>
</feature>
<evidence type="ECO:0000313" key="2">
    <source>
        <dbReference type="EMBL" id="KQK25278.1"/>
    </source>
</evidence>
<dbReference type="Proteomes" id="UP000051682">
    <property type="component" value="Unassembled WGS sequence"/>
</dbReference>
<dbReference type="EMBL" id="LLYZ01000006">
    <property type="protein sequence ID" value="KQK25278.1"/>
    <property type="molecule type" value="Genomic_DNA"/>
</dbReference>
<keyword evidence="3" id="KW-1185">Reference proteome</keyword>
<keyword evidence="1" id="KW-0472">Membrane</keyword>
<evidence type="ECO:0000256" key="1">
    <source>
        <dbReference type="SAM" id="Phobius"/>
    </source>
</evidence>
<feature type="transmembrane region" description="Helical" evidence="1">
    <location>
        <begin position="67"/>
        <end position="87"/>
    </location>
</feature>
<dbReference type="STRING" id="452084.AR438_12175"/>
<accession>A0A0Q3P6C7</accession>
<sequence>MKTFLKHEFKIQLMLITVLLSTFVLALTLNDPTFSKVFIIDFFLLALVQYIVNIIKHHNIQFLKTDSRYFYIYFSTFVVVSFLLYLSSDFLNATVLLNILEVVGISWVILSPILIFQSLCISWSDSKNKI</sequence>
<evidence type="ECO:0000313" key="3">
    <source>
        <dbReference type="Proteomes" id="UP000051682"/>
    </source>
</evidence>
<feature type="transmembrane region" description="Helical" evidence="1">
    <location>
        <begin position="12"/>
        <end position="29"/>
    </location>
</feature>
<protein>
    <submittedName>
        <fullName evidence="2">Uncharacterized protein</fullName>
    </submittedName>
</protein>
<proteinExistence type="predicted"/>
<feature type="transmembrane region" description="Helical" evidence="1">
    <location>
        <begin position="99"/>
        <end position="121"/>
    </location>
</feature>
<name>A0A0Q3P6C7_9FLAO</name>
<keyword evidence="1" id="KW-0812">Transmembrane</keyword>
<gene>
    <name evidence="2" type="ORF">AR438_12175</name>
</gene>
<keyword evidence="1" id="KW-1133">Transmembrane helix</keyword>
<reference evidence="2 3" key="1">
    <citation type="submission" date="2015-10" db="EMBL/GenBank/DDBJ databases">
        <title>Chryseobacterium aquaticum genome.</title>
        <authorList>
            <person name="Newman J.D."/>
            <person name="Ferguson M.B."/>
            <person name="Miller J.R."/>
        </authorList>
    </citation>
    <scope>NUCLEOTIDE SEQUENCE [LARGE SCALE GENOMIC DNA]</scope>
    <source>
        <strain evidence="2 3">KCTC 12483</strain>
    </source>
</reference>
<organism evidence="2 3">
    <name type="scientific">Chryseobacterium aquaticum</name>
    <dbReference type="NCBI Taxonomy" id="452084"/>
    <lineage>
        <taxon>Bacteria</taxon>
        <taxon>Pseudomonadati</taxon>
        <taxon>Bacteroidota</taxon>
        <taxon>Flavobacteriia</taxon>
        <taxon>Flavobacteriales</taxon>
        <taxon>Weeksellaceae</taxon>
        <taxon>Chryseobacterium group</taxon>
        <taxon>Chryseobacterium</taxon>
    </lineage>
</organism>
<comment type="caution">
    <text evidence="2">The sequence shown here is derived from an EMBL/GenBank/DDBJ whole genome shotgun (WGS) entry which is preliminary data.</text>
</comment>